<comment type="similarity">
    <text evidence="5">Belongs to the FMN-dependent alpha-hydroxy acid dehydrogenase family.</text>
</comment>
<dbReference type="GO" id="GO:0016491">
    <property type="term" value="F:oxidoreductase activity"/>
    <property type="evidence" value="ECO:0007669"/>
    <property type="project" value="UniProtKB-KW"/>
</dbReference>
<dbReference type="InterPro" id="IPR037396">
    <property type="entry name" value="FMN_HAD"/>
</dbReference>
<feature type="binding site" evidence="7">
    <location>
        <position position="184"/>
    </location>
    <ligand>
        <name>FMN</name>
        <dbReference type="ChEBI" id="CHEBI:58210"/>
    </ligand>
</feature>
<feature type="domain" description="FMN hydroxy acid dehydrogenase" evidence="8">
    <location>
        <begin position="25"/>
        <end position="407"/>
    </location>
</feature>
<proteinExistence type="inferred from homology"/>
<evidence type="ECO:0000259" key="8">
    <source>
        <dbReference type="PROSITE" id="PS51349"/>
    </source>
</evidence>
<dbReference type="EMBL" id="SAWZ01000016">
    <property type="protein sequence ID" value="RXQ99152.1"/>
    <property type="molecule type" value="Genomic_DNA"/>
</dbReference>
<name>A0A4Q1JRJ3_9GAMM</name>
<feature type="binding site" evidence="7">
    <location>
        <position position="133"/>
    </location>
    <ligand>
        <name>FMN</name>
        <dbReference type="ChEBI" id="CHEBI:58210"/>
    </ligand>
</feature>
<feature type="binding site" evidence="7">
    <location>
        <position position="154"/>
    </location>
    <ligand>
        <name>FMN</name>
        <dbReference type="ChEBI" id="CHEBI:58210"/>
    </ligand>
</feature>
<feature type="binding site" evidence="7">
    <location>
        <begin position="335"/>
        <end position="339"/>
    </location>
    <ligand>
        <name>FMN</name>
        <dbReference type="ChEBI" id="CHEBI:58210"/>
    </ligand>
</feature>
<dbReference type="GO" id="GO:0010181">
    <property type="term" value="F:FMN binding"/>
    <property type="evidence" value="ECO:0007669"/>
    <property type="project" value="InterPro"/>
</dbReference>
<feature type="binding site" evidence="7">
    <location>
        <begin position="358"/>
        <end position="359"/>
    </location>
    <ligand>
        <name>FMN</name>
        <dbReference type="ChEBI" id="CHEBI:58210"/>
    </ligand>
</feature>
<reference evidence="9 10" key="1">
    <citation type="submission" date="2019-01" db="EMBL/GenBank/DDBJ databases">
        <title>Pseudoxanthomonas composti sp. nov., isolated from compost.</title>
        <authorList>
            <person name="Yang G."/>
        </authorList>
    </citation>
    <scope>NUCLEOTIDE SEQUENCE [LARGE SCALE GENOMIC DNA]</scope>
    <source>
        <strain evidence="9 10">GSS15</strain>
    </source>
</reference>
<evidence type="ECO:0000256" key="4">
    <source>
        <dbReference type="ARBA" id="ARBA00023002"/>
    </source>
</evidence>
<evidence type="ECO:0000256" key="7">
    <source>
        <dbReference type="PIRSR" id="PIRSR000138-2"/>
    </source>
</evidence>
<evidence type="ECO:0000256" key="2">
    <source>
        <dbReference type="ARBA" id="ARBA00022630"/>
    </source>
</evidence>
<dbReference type="Proteomes" id="UP000289784">
    <property type="component" value="Unassembled WGS sequence"/>
</dbReference>
<comment type="cofactor">
    <cofactor evidence="1">
        <name>FMN</name>
        <dbReference type="ChEBI" id="CHEBI:58210"/>
    </cofactor>
</comment>
<gene>
    <name evidence="9" type="ORF">EPA99_18135</name>
</gene>
<evidence type="ECO:0000256" key="6">
    <source>
        <dbReference type="PIRSR" id="PIRSR000138-1"/>
    </source>
</evidence>
<keyword evidence="10" id="KW-1185">Reference proteome</keyword>
<feature type="binding site" evidence="7">
    <location>
        <position position="280"/>
    </location>
    <ligand>
        <name>FMN</name>
        <dbReference type="ChEBI" id="CHEBI:58210"/>
    </ligand>
</feature>
<keyword evidence="2 7" id="KW-0285">Flavoprotein</keyword>
<dbReference type="InterPro" id="IPR012133">
    <property type="entry name" value="Alpha-hydoxy_acid_DH_FMN"/>
</dbReference>
<dbReference type="PROSITE" id="PS00557">
    <property type="entry name" value="FMN_HYDROXY_ACID_DH_1"/>
    <property type="match status" value="1"/>
</dbReference>
<dbReference type="InterPro" id="IPR013785">
    <property type="entry name" value="Aldolase_TIM"/>
</dbReference>
<feature type="binding site" evidence="7">
    <location>
        <begin position="104"/>
        <end position="106"/>
    </location>
    <ligand>
        <name>FMN</name>
        <dbReference type="ChEBI" id="CHEBI:58210"/>
    </ligand>
</feature>
<feature type="active site" description="Proton acceptor" evidence="6">
    <location>
        <position position="304"/>
    </location>
</feature>
<evidence type="ECO:0000256" key="1">
    <source>
        <dbReference type="ARBA" id="ARBA00001917"/>
    </source>
</evidence>
<keyword evidence="4" id="KW-0560">Oxidoreductase</keyword>
<evidence type="ECO:0000256" key="3">
    <source>
        <dbReference type="ARBA" id="ARBA00022643"/>
    </source>
</evidence>
<dbReference type="InterPro" id="IPR008259">
    <property type="entry name" value="FMN_hydac_DH_AS"/>
</dbReference>
<keyword evidence="3 7" id="KW-0288">FMN</keyword>
<dbReference type="PANTHER" id="PTHR10578">
    <property type="entry name" value="S -2-HYDROXY-ACID OXIDASE-RELATED"/>
    <property type="match status" value="1"/>
</dbReference>
<organism evidence="9 10">
    <name type="scientific">Pseudoxanthomonas composti</name>
    <dbReference type="NCBI Taxonomy" id="2137479"/>
    <lineage>
        <taxon>Bacteria</taxon>
        <taxon>Pseudomonadati</taxon>
        <taxon>Pseudomonadota</taxon>
        <taxon>Gammaproteobacteria</taxon>
        <taxon>Lysobacterales</taxon>
        <taxon>Lysobacteraceae</taxon>
        <taxon>Pseudoxanthomonas</taxon>
    </lineage>
</organism>
<feature type="binding site" evidence="7">
    <location>
        <position position="304"/>
    </location>
    <ligand>
        <name>glyoxylate</name>
        <dbReference type="ChEBI" id="CHEBI:36655"/>
    </ligand>
</feature>
<evidence type="ECO:0000313" key="10">
    <source>
        <dbReference type="Proteomes" id="UP000289784"/>
    </source>
</evidence>
<dbReference type="InterPro" id="IPR000262">
    <property type="entry name" value="FMN-dep_DH"/>
</dbReference>
<dbReference type="Gene3D" id="3.20.20.70">
    <property type="entry name" value="Aldolase class I"/>
    <property type="match status" value="1"/>
</dbReference>
<feature type="binding site" evidence="7">
    <location>
        <position position="302"/>
    </location>
    <ligand>
        <name>FMN</name>
        <dbReference type="ChEBI" id="CHEBI:58210"/>
    </ligand>
</feature>
<feature type="binding site" evidence="7">
    <location>
        <position position="307"/>
    </location>
    <ligand>
        <name>glyoxylate</name>
        <dbReference type="ChEBI" id="CHEBI:36655"/>
    </ligand>
</feature>
<feature type="binding site" evidence="7">
    <location>
        <position position="193"/>
    </location>
    <ligand>
        <name>glyoxylate</name>
        <dbReference type="ChEBI" id="CHEBI:36655"/>
    </ligand>
</feature>
<dbReference type="PANTHER" id="PTHR10578:SF107">
    <property type="entry name" value="2-HYDROXYACID OXIDASE 1"/>
    <property type="match status" value="1"/>
</dbReference>
<evidence type="ECO:0000313" key="9">
    <source>
        <dbReference type="EMBL" id="RXQ99152.1"/>
    </source>
</evidence>
<accession>A0A4Q1JRJ3</accession>
<feature type="binding site" evidence="7">
    <location>
        <position position="156"/>
    </location>
    <ligand>
        <name>glyoxylate</name>
        <dbReference type="ChEBI" id="CHEBI:36655"/>
    </ligand>
</feature>
<dbReference type="CDD" id="cd02809">
    <property type="entry name" value="alpha_hydroxyacid_oxid_FMN"/>
    <property type="match status" value="1"/>
</dbReference>
<dbReference type="PROSITE" id="PS51349">
    <property type="entry name" value="FMN_HYDROXY_ACID_DH_2"/>
    <property type="match status" value="1"/>
</dbReference>
<dbReference type="Pfam" id="PF01070">
    <property type="entry name" value="FMN_dh"/>
    <property type="match status" value="1"/>
</dbReference>
<protein>
    <submittedName>
        <fullName evidence="9">Alpha-hydroxy-acid oxidizing protein</fullName>
    </submittedName>
</protein>
<dbReference type="AlphaFoldDB" id="A0A4Q1JRJ3"/>
<sequence length="407" mass="43444">MATPRPAAPVSRGWGSGGLTGAAAALRRRYPTVDDLERAARRRAPRFAGDFVGNGLGDDVCLRRNRAALDACRITPRYGVDVRRVDPGVTLFGRRYAMPLGVAPMGLAGLLRSGADESLAAAAQAANVPYVYSSVGNSTIERIGKMAPDVFWYQLYGVPAQEHRVSLDLIRRAAEAGAQVLVVTLDVPVRAKRSGDVRNGLVVPFKPRLRTLLDVLGAPRWALDLLRHGQPRFGNFEPYLGSRPSTQALATYVYQQMAGPMTWEALARLRQAWPRAMVVKGVLHADDAERAVRLGMDGVLVSNHGGRQFDAAPATLEALPQIVARVGRQATVLVDGGLRHGVDVLRALHRGAHAALAGRAFLWGHGAAGAAGARHVAALFEEEFRLALAQSGAVDVHQAARGGADPG</sequence>
<evidence type="ECO:0000256" key="5">
    <source>
        <dbReference type="ARBA" id="ARBA00024042"/>
    </source>
</evidence>
<dbReference type="PIRSF" id="PIRSF000138">
    <property type="entry name" value="Al-hdrx_acd_dh"/>
    <property type="match status" value="1"/>
</dbReference>
<comment type="caution">
    <text evidence="9">The sequence shown here is derived from an EMBL/GenBank/DDBJ whole genome shotgun (WGS) entry which is preliminary data.</text>
</comment>
<dbReference type="OrthoDB" id="9770452at2"/>
<dbReference type="SUPFAM" id="SSF51395">
    <property type="entry name" value="FMN-linked oxidoreductases"/>
    <property type="match status" value="1"/>
</dbReference>